<name>A0A6J8DCT7_MYTCO</name>
<feature type="region of interest" description="Disordered" evidence="1">
    <location>
        <begin position="153"/>
        <end position="174"/>
    </location>
</feature>
<evidence type="ECO:0000256" key="2">
    <source>
        <dbReference type="SAM" id="Phobius"/>
    </source>
</evidence>
<dbReference type="OrthoDB" id="10546468at2759"/>
<sequence>MLQRGPNIEQGIYKGLIFLIGVPIVIFSLTCICWKYELSCKKRERRSVHTISTHPTGSGNNPLQGETHQYDEVDDEVLNRESSINDEHDVRSSGSSTGGSGICGVDSDGTIAKIILYIGASGTRLTILLLVLRVCVPLTCIFLKYKVFSKRRDQSTDHTNTTHPIESGNSPQQVVTHQYDEVDEGFLNRESSVNDEHDVRSSGSSTVGSGICGVDSVVI</sequence>
<keyword evidence="2" id="KW-1133">Transmembrane helix</keyword>
<keyword evidence="2" id="KW-0472">Membrane</keyword>
<proteinExistence type="predicted"/>
<evidence type="ECO:0000256" key="1">
    <source>
        <dbReference type="SAM" id="MobiDB-lite"/>
    </source>
</evidence>
<organism evidence="3 4">
    <name type="scientific">Mytilus coruscus</name>
    <name type="common">Sea mussel</name>
    <dbReference type="NCBI Taxonomy" id="42192"/>
    <lineage>
        <taxon>Eukaryota</taxon>
        <taxon>Metazoa</taxon>
        <taxon>Spiralia</taxon>
        <taxon>Lophotrochozoa</taxon>
        <taxon>Mollusca</taxon>
        <taxon>Bivalvia</taxon>
        <taxon>Autobranchia</taxon>
        <taxon>Pteriomorphia</taxon>
        <taxon>Mytilida</taxon>
        <taxon>Mytiloidea</taxon>
        <taxon>Mytilidae</taxon>
        <taxon>Mytilinae</taxon>
        <taxon>Mytilus</taxon>
    </lineage>
</organism>
<feature type="transmembrane region" description="Helical" evidence="2">
    <location>
        <begin position="12"/>
        <end position="36"/>
    </location>
</feature>
<dbReference type="Proteomes" id="UP000507470">
    <property type="component" value="Unassembled WGS sequence"/>
</dbReference>
<evidence type="ECO:0000313" key="4">
    <source>
        <dbReference type="Proteomes" id="UP000507470"/>
    </source>
</evidence>
<accession>A0A6J8DCT7</accession>
<reference evidence="3 4" key="1">
    <citation type="submission" date="2020-06" db="EMBL/GenBank/DDBJ databases">
        <authorList>
            <person name="Li R."/>
            <person name="Bekaert M."/>
        </authorList>
    </citation>
    <scope>NUCLEOTIDE SEQUENCE [LARGE SCALE GENOMIC DNA]</scope>
    <source>
        <strain evidence="4">wild</strain>
    </source>
</reference>
<feature type="transmembrane region" description="Helical" evidence="2">
    <location>
        <begin position="125"/>
        <end position="145"/>
    </location>
</feature>
<evidence type="ECO:0000313" key="3">
    <source>
        <dbReference type="EMBL" id="CAC5406478.1"/>
    </source>
</evidence>
<keyword evidence="2" id="KW-0812">Transmembrane</keyword>
<gene>
    <name evidence="3" type="ORF">MCOR_40050</name>
</gene>
<protein>
    <submittedName>
        <fullName evidence="3">Uncharacterized protein</fullName>
    </submittedName>
</protein>
<dbReference type="AlphaFoldDB" id="A0A6J8DCT7"/>
<keyword evidence="4" id="KW-1185">Reference proteome</keyword>
<feature type="compositionally biased region" description="Polar residues" evidence="1">
    <location>
        <begin position="157"/>
        <end position="174"/>
    </location>
</feature>
<dbReference type="EMBL" id="CACVKT020007229">
    <property type="protein sequence ID" value="CAC5406478.1"/>
    <property type="molecule type" value="Genomic_DNA"/>
</dbReference>